<gene>
    <name evidence="5" type="ORF">REIFOR_01831</name>
</gene>
<keyword evidence="3" id="KW-0786">Thiamine pyrophosphate</keyword>
<reference evidence="5 6" key="1">
    <citation type="journal article" date="2017" name="Environ. Microbiol.">
        <title>Genomic and physiological analyses of 'Reinekea forsetii' reveal a versatile opportunistic lifestyle during spring algae blooms.</title>
        <authorList>
            <person name="Avci B."/>
            <person name="Hahnke R.L."/>
            <person name="Chafee M."/>
            <person name="Fischer T."/>
            <person name="Gruber-Vodicka H."/>
            <person name="Tegetmeyer H.E."/>
            <person name="Harder J."/>
            <person name="Fuchs B.M."/>
            <person name="Amann R.I."/>
            <person name="Teeling H."/>
        </authorList>
    </citation>
    <scope>NUCLEOTIDE SEQUENCE [LARGE SCALE GENOMIC DNA]</scope>
    <source>
        <strain evidence="5 6">Hel1_31_D35</strain>
    </source>
</reference>
<dbReference type="InterPro" id="IPR029061">
    <property type="entry name" value="THDP-binding"/>
</dbReference>
<keyword evidence="5" id="KW-0670">Pyruvate</keyword>
<evidence type="ECO:0000259" key="4">
    <source>
        <dbReference type="Pfam" id="PF00676"/>
    </source>
</evidence>
<dbReference type="Proteomes" id="UP000229757">
    <property type="component" value="Chromosome"/>
</dbReference>
<dbReference type="InterPro" id="IPR050642">
    <property type="entry name" value="PDH_E1_Alpha_Subunit"/>
</dbReference>
<dbReference type="Gene3D" id="3.40.50.970">
    <property type="match status" value="1"/>
</dbReference>
<dbReference type="InterPro" id="IPR001017">
    <property type="entry name" value="DH_E1"/>
</dbReference>
<feature type="domain" description="Dehydrogenase E1 component" evidence="4">
    <location>
        <begin position="16"/>
        <end position="170"/>
    </location>
</feature>
<dbReference type="EC" id="1.2.4.1" evidence="5"/>
<dbReference type="PANTHER" id="PTHR11516:SF60">
    <property type="entry name" value="PYRUVATE DEHYDROGENASE E1 COMPONENT SUBUNIT ALPHA"/>
    <property type="match status" value="1"/>
</dbReference>
<dbReference type="Pfam" id="PF00676">
    <property type="entry name" value="E1_dh"/>
    <property type="match status" value="1"/>
</dbReference>
<protein>
    <submittedName>
        <fullName evidence="5">Pyruvate dehydrogenase E1 component alpha subunit</fullName>
        <ecNumber evidence="5">1.2.4.1</ecNumber>
    </submittedName>
</protein>
<evidence type="ECO:0000256" key="1">
    <source>
        <dbReference type="ARBA" id="ARBA00001964"/>
    </source>
</evidence>
<organism evidence="5 6">
    <name type="scientific">Reinekea forsetii</name>
    <dbReference type="NCBI Taxonomy" id="1336806"/>
    <lineage>
        <taxon>Bacteria</taxon>
        <taxon>Pseudomonadati</taxon>
        <taxon>Pseudomonadota</taxon>
        <taxon>Gammaproteobacteria</taxon>
        <taxon>Oceanospirillales</taxon>
        <taxon>Saccharospirillaceae</taxon>
        <taxon>Reinekea</taxon>
    </lineage>
</organism>
<dbReference type="EMBL" id="CP011797">
    <property type="protein sequence ID" value="ATX76968.1"/>
    <property type="molecule type" value="Genomic_DNA"/>
</dbReference>
<dbReference type="GO" id="GO:0006086">
    <property type="term" value="P:pyruvate decarboxylation to acetyl-CoA"/>
    <property type="evidence" value="ECO:0007669"/>
    <property type="project" value="TreeGrafter"/>
</dbReference>
<dbReference type="GO" id="GO:0004739">
    <property type="term" value="F:pyruvate dehydrogenase (acetyl-transferring) activity"/>
    <property type="evidence" value="ECO:0007669"/>
    <property type="project" value="UniProtKB-EC"/>
</dbReference>
<sequence length="338" mass="36761">MKDGISNLQRRHLLTQMLRLRRFEQRSTKLVHDGSMHGLLPQVWREGAMAVGVMQALTADDRVVAAARCHLYALALGVPMNDVMAELFGKITGPNRGRGGSFHLYDRDRRFYGDHSLAAGGLPMAVGLAWSDKLQQRNRVTVCFASASLSAPNEWVGSLNLARSAALPLLCIAAKPRTGQTSGAPLAKAGRISEPDDPLFEDHLFEDHSFDGQAIEVDESDVIHVAAAAKAACDAIRRGEGPQFLAYDCRPLRVGQPGLDDTGKQVLNSAEPAAESWPDPGAIEHLSQWLRDHNKLSDAAGAAIETALDWEFNEAVRFAEASGREPANALFDRIFAHP</sequence>
<evidence type="ECO:0000313" key="6">
    <source>
        <dbReference type="Proteomes" id="UP000229757"/>
    </source>
</evidence>
<accession>A0A2K8KQE1</accession>
<keyword evidence="6" id="KW-1185">Reference proteome</keyword>
<comment type="cofactor">
    <cofactor evidence="1">
        <name>thiamine diphosphate</name>
        <dbReference type="ChEBI" id="CHEBI:58937"/>
    </cofactor>
</comment>
<dbReference type="KEGG" id="rfo:REIFOR_01831"/>
<dbReference type="PANTHER" id="PTHR11516">
    <property type="entry name" value="PYRUVATE DEHYDROGENASE E1 COMPONENT, ALPHA SUBUNIT BACTERIAL AND ORGANELLAR"/>
    <property type="match status" value="1"/>
</dbReference>
<evidence type="ECO:0000313" key="5">
    <source>
        <dbReference type="EMBL" id="ATX76968.1"/>
    </source>
</evidence>
<dbReference type="OrthoDB" id="9766715at2"/>
<evidence type="ECO:0000256" key="2">
    <source>
        <dbReference type="ARBA" id="ARBA00023002"/>
    </source>
</evidence>
<evidence type="ECO:0000256" key="3">
    <source>
        <dbReference type="ARBA" id="ARBA00023052"/>
    </source>
</evidence>
<dbReference type="AlphaFoldDB" id="A0A2K8KQE1"/>
<keyword evidence="2 5" id="KW-0560">Oxidoreductase</keyword>
<dbReference type="RefSeq" id="WP_100257262.1">
    <property type="nucleotide sequence ID" value="NZ_CP011797.1"/>
</dbReference>
<proteinExistence type="predicted"/>
<name>A0A2K8KQE1_9GAMM</name>
<dbReference type="SUPFAM" id="SSF52518">
    <property type="entry name" value="Thiamin diphosphate-binding fold (THDP-binding)"/>
    <property type="match status" value="1"/>
</dbReference>